<organism evidence="1 2">
    <name type="scientific">Tagetes erecta</name>
    <name type="common">African marigold</name>
    <dbReference type="NCBI Taxonomy" id="13708"/>
    <lineage>
        <taxon>Eukaryota</taxon>
        <taxon>Viridiplantae</taxon>
        <taxon>Streptophyta</taxon>
        <taxon>Embryophyta</taxon>
        <taxon>Tracheophyta</taxon>
        <taxon>Spermatophyta</taxon>
        <taxon>Magnoliopsida</taxon>
        <taxon>eudicotyledons</taxon>
        <taxon>Gunneridae</taxon>
        <taxon>Pentapetalae</taxon>
        <taxon>asterids</taxon>
        <taxon>campanulids</taxon>
        <taxon>Asterales</taxon>
        <taxon>Asteraceae</taxon>
        <taxon>Asteroideae</taxon>
        <taxon>Heliantheae alliance</taxon>
        <taxon>Tageteae</taxon>
        <taxon>Tagetes</taxon>
    </lineage>
</organism>
<protein>
    <submittedName>
        <fullName evidence="1">Uncharacterized protein</fullName>
    </submittedName>
</protein>
<sequence>MFGPTLLLQMSAEVIRRLHTSSCRKNKQHLRIESGRVLLGCDSLWKFRLNVLRLTDRHFYFSIPSKLDLQTQIRACQTTTEQVAEQQSILNYHHLLIKSTYIYKIYPLLVKYNF</sequence>
<accession>A0AAD8L677</accession>
<name>A0AAD8L677_TARER</name>
<evidence type="ECO:0000313" key="1">
    <source>
        <dbReference type="EMBL" id="KAK1436445.1"/>
    </source>
</evidence>
<reference evidence="1" key="1">
    <citation type="journal article" date="2023" name="bioRxiv">
        <title>Improved chromosome-level genome assembly for marigold (Tagetes erecta).</title>
        <authorList>
            <person name="Jiang F."/>
            <person name="Yuan L."/>
            <person name="Wang S."/>
            <person name="Wang H."/>
            <person name="Xu D."/>
            <person name="Wang A."/>
            <person name="Fan W."/>
        </authorList>
    </citation>
    <scope>NUCLEOTIDE SEQUENCE</scope>
    <source>
        <strain evidence="1">WSJ</strain>
        <tissue evidence="1">Leaf</tissue>
    </source>
</reference>
<gene>
    <name evidence="1" type="ORF">QVD17_02225</name>
</gene>
<dbReference type="Proteomes" id="UP001229421">
    <property type="component" value="Unassembled WGS sequence"/>
</dbReference>
<evidence type="ECO:0000313" key="2">
    <source>
        <dbReference type="Proteomes" id="UP001229421"/>
    </source>
</evidence>
<keyword evidence="2" id="KW-1185">Reference proteome</keyword>
<dbReference type="AlphaFoldDB" id="A0AAD8L677"/>
<comment type="caution">
    <text evidence="1">The sequence shown here is derived from an EMBL/GenBank/DDBJ whole genome shotgun (WGS) entry which is preliminary data.</text>
</comment>
<proteinExistence type="predicted"/>
<dbReference type="EMBL" id="JAUHHV010000001">
    <property type="protein sequence ID" value="KAK1436445.1"/>
    <property type="molecule type" value="Genomic_DNA"/>
</dbReference>